<dbReference type="GO" id="GO:0050118">
    <property type="term" value="F:N-acetyldiaminopimelate deacetylase activity"/>
    <property type="evidence" value="ECO:0007669"/>
    <property type="project" value="UniProtKB-ARBA"/>
</dbReference>
<dbReference type="PANTHER" id="PTHR11014:SF63">
    <property type="entry name" value="METALLOPEPTIDASE, PUTATIVE (AFU_ORTHOLOGUE AFUA_6G09600)-RELATED"/>
    <property type="match status" value="1"/>
</dbReference>
<dbReference type="OrthoDB" id="9777385at2"/>
<evidence type="ECO:0000313" key="5">
    <source>
        <dbReference type="Proteomes" id="UP000412028"/>
    </source>
</evidence>
<dbReference type="InterPro" id="IPR002933">
    <property type="entry name" value="Peptidase_M20"/>
</dbReference>
<sequence>MSESAFEQSLLEQSLLEHYRWFHRHPEPSYEEHTTTARIRRILESHGIEILNTGLKTGLVAVIRGAQPGPVIALRGDIDGLPITENTGLSYASEHAGYMHGCGHDFNLTVALGAAIELQAVRNTLAGTVKVIFQPAEEGRATKERPTGAVQVLNTGALDDVQAFFGTHDAPGEVGAIYIKEGGTSGAVDKFAITVTGHGTHAAEPTKGDDVIVAAAAIVQSLQTVVSRSIDPVHPAVLSVTHIEAGNTWNVLPSTAFLEGTVRTTERADRQIAKDRAVRIVENTAAAYGMNADVQWFFGSPSVDNDPHWTSVGREIAAETGLETRPGWADLGGEDFSYYLDRAPGLFVRIGAGDTNAPHGPTFAPDPHGIISGVRFLTAIAQHALAELNKTTPTHSHPICRTICTSN</sequence>
<evidence type="ECO:0000256" key="2">
    <source>
        <dbReference type="PIRSR" id="PIRSR005962-1"/>
    </source>
</evidence>
<keyword evidence="1 4" id="KW-0378">Hydrolase</keyword>
<feature type="binding site" evidence="2">
    <location>
        <position position="359"/>
    </location>
    <ligand>
        <name>Mn(2+)</name>
        <dbReference type="ChEBI" id="CHEBI:29035"/>
        <label>2</label>
    </ligand>
</feature>
<evidence type="ECO:0000256" key="1">
    <source>
        <dbReference type="ARBA" id="ARBA00022801"/>
    </source>
</evidence>
<dbReference type="GO" id="GO:0046872">
    <property type="term" value="F:metal ion binding"/>
    <property type="evidence" value="ECO:0007669"/>
    <property type="project" value="UniProtKB-KW"/>
</dbReference>
<dbReference type="Proteomes" id="UP000412028">
    <property type="component" value="Unassembled WGS sequence"/>
</dbReference>
<accession>A0A5M9ZTS5</accession>
<feature type="binding site" evidence="2">
    <location>
        <position position="102"/>
    </location>
    <ligand>
        <name>Mn(2+)</name>
        <dbReference type="ChEBI" id="CHEBI:29035"/>
        <label>2</label>
    </ligand>
</feature>
<protein>
    <submittedName>
        <fullName evidence="4">Amidohydrolase</fullName>
    </submittedName>
</protein>
<dbReference type="InterPro" id="IPR017439">
    <property type="entry name" value="Amidohydrolase"/>
</dbReference>
<dbReference type="PANTHER" id="PTHR11014">
    <property type="entry name" value="PEPTIDASE M20 FAMILY MEMBER"/>
    <property type="match status" value="1"/>
</dbReference>
<feature type="binding site" evidence="2">
    <location>
        <position position="168"/>
    </location>
    <ligand>
        <name>Mn(2+)</name>
        <dbReference type="ChEBI" id="CHEBI:29035"/>
        <label>2</label>
    </ligand>
</feature>
<dbReference type="PIRSF" id="PIRSF005962">
    <property type="entry name" value="Pept_M20D_amidohydro"/>
    <property type="match status" value="1"/>
</dbReference>
<feature type="binding site" evidence="2">
    <location>
        <position position="138"/>
    </location>
    <ligand>
        <name>Mn(2+)</name>
        <dbReference type="ChEBI" id="CHEBI:29035"/>
        <label>2</label>
    </ligand>
</feature>
<name>A0A5M9ZTS5_9BIFI</name>
<dbReference type="SUPFAM" id="SSF53187">
    <property type="entry name" value="Zn-dependent exopeptidases"/>
    <property type="match status" value="1"/>
</dbReference>
<proteinExistence type="predicted"/>
<organism evidence="4 5">
    <name type="scientific">Bifidobacterium tissieri</name>
    <dbReference type="NCBI Taxonomy" id="1630162"/>
    <lineage>
        <taxon>Bacteria</taxon>
        <taxon>Bacillati</taxon>
        <taxon>Actinomycetota</taxon>
        <taxon>Actinomycetes</taxon>
        <taxon>Bifidobacteriales</taxon>
        <taxon>Bifidobacteriaceae</taxon>
        <taxon>Bifidobacterium</taxon>
    </lineage>
</organism>
<dbReference type="Pfam" id="PF07687">
    <property type="entry name" value="M20_dimer"/>
    <property type="match status" value="1"/>
</dbReference>
<evidence type="ECO:0000313" key="4">
    <source>
        <dbReference type="EMBL" id="KAA8827934.1"/>
    </source>
</evidence>
<dbReference type="EMBL" id="RZUI01000015">
    <property type="protein sequence ID" value="KAA8827934.1"/>
    <property type="molecule type" value="Genomic_DNA"/>
</dbReference>
<dbReference type="NCBIfam" id="TIGR01891">
    <property type="entry name" value="amidohydrolases"/>
    <property type="match status" value="1"/>
</dbReference>
<dbReference type="FunFam" id="3.30.70.360:FF:000001">
    <property type="entry name" value="N-acetyldiaminopimelate deacetylase"/>
    <property type="match status" value="1"/>
</dbReference>
<dbReference type="GO" id="GO:0019877">
    <property type="term" value="P:diaminopimelate biosynthetic process"/>
    <property type="evidence" value="ECO:0007669"/>
    <property type="project" value="UniProtKB-ARBA"/>
</dbReference>
<dbReference type="InterPro" id="IPR011650">
    <property type="entry name" value="Peptidase_M20_dimer"/>
</dbReference>
<dbReference type="RefSeq" id="WP_150381933.1">
    <property type="nucleotide sequence ID" value="NZ_RZUI01000015.1"/>
</dbReference>
<dbReference type="AlphaFoldDB" id="A0A5M9ZTS5"/>
<dbReference type="Gene3D" id="3.40.630.10">
    <property type="entry name" value="Zn peptidases"/>
    <property type="match status" value="1"/>
</dbReference>
<evidence type="ECO:0000259" key="3">
    <source>
        <dbReference type="Pfam" id="PF07687"/>
    </source>
</evidence>
<feature type="binding site" evidence="2">
    <location>
        <position position="104"/>
    </location>
    <ligand>
        <name>Mn(2+)</name>
        <dbReference type="ChEBI" id="CHEBI:29035"/>
        <label>2</label>
    </ligand>
</feature>
<dbReference type="Gene3D" id="3.30.70.360">
    <property type="match status" value="1"/>
</dbReference>
<comment type="cofactor">
    <cofactor evidence="2">
        <name>Mn(2+)</name>
        <dbReference type="ChEBI" id="CHEBI:29035"/>
    </cofactor>
    <text evidence="2">The Mn(2+) ion enhances activity.</text>
</comment>
<reference evidence="4 5" key="1">
    <citation type="journal article" date="2019" name="Syst. Appl. Microbiol.">
        <title>Characterization of Bifidobacterium species in feaces of the Egyptian fruit bat: Description of B. vespertilionis sp. nov. and B. rousetti sp. nov.</title>
        <authorList>
            <person name="Modesto M."/>
            <person name="Satti M."/>
            <person name="Watanabe K."/>
            <person name="Puglisi E."/>
            <person name="Morelli L."/>
            <person name="Huang C.-H."/>
            <person name="Liou J.-S."/>
            <person name="Miyashita M."/>
            <person name="Tamura T."/>
            <person name="Saito S."/>
            <person name="Mori K."/>
            <person name="Huang L."/>
            <person name="Sciavilla P."/>
            <person name="Sandri C."/>
            <person name="Spiezio C."/>
            <person name="Vitali F."/>
            <person name="Cavalieri D."/>
            <person name="Perpetuini G."/>
            <person name="Tofalo R."/>
            <person name="Bonetti A."/>
            <person name="Arita M."/>
            <person name="Mattarelli P."/>
        </authorList>
    </citation>
    <scope>NUCLEOTIDE SEQUENCE [LARGE SCALE GENOMIC DNA]</scope>
    <source>
        <strain evidence="4 5">RST7</strain>
    </source>
</reference>
<comment type="caution">
    <text evidence="4">The sequence shown here is derived from an EMBL/GenBank/DDBJ whole genome shotgun (WGS) entry which is preliminary data.</text>
</comment>
<dbReference type="Pfam" id="PF01546">
    <property type="entry name" value="Peptidase_M20"/>
    <property type="match status" value="1"/>
</dbReference>
<feature type="domain" description="Peptidase M20 dimerisation" evidence="3">
    <location>
        <begin position="191"/>
        <end position="287"/>
    </location>
</feature>
<dbReference type="InterPro" id="IPR036264">
    <property type="entry name" value="Bact_exopeptidase_dim_dom"/>
</dbReference>
<keyword evidence="2" id="KW-0464">Manganese</keyword>
<keyword evidence="2" id="KW-0479">Metal-binding</keyword>
<dbReference type="SUPFAM" id="SSF55031">
    <property type="entry name" value="Bacterial exopeptidase dimerisation domain"/>
    <property type="match status" value="1"/>
</dbReference>
<gene>
    <name evidence="4" type="ORF">EMO89_09885</name>
</gene>